<dbReference type="SUPFAM" id="SSF53448">
    <property type="entry name" value="Nucleotide-diphospho-sugar transferases"/>
    <property type="match status" value="1"/>
</dbReference>
<evidence type="ECO:0000313" key="3">
    <source>
        <dbReference type="EMBL" id="MBT0956865.1"/>
    </source>
</evidence>
<comment type="caution">
    <text evidence="3">The sequence shown here is derived from an EMBL/GenBank/DDBJ whole genome shotgun (WGS) entry which is preliminary data.</text>
</comment>
<gene>
    <name evidence="3" type="ORF">IV417_05675</name>
</gene>
<reference evidence="3 4" key="1">
    <citation type="journal article" date="2021" name="Arch. Microbiol.">
        <title>Harenicola maris gen. nov., sp. nov. isolated from the Sea of Japan shallow sediments.</title>
        <authorList>
            <person name="Romanenko L.A."/>
            <person name="Kurilenko V.V."/>
            <person name="Chernysheva N.Y."/>
            <person name="Tekutyeva L.A."/>
            <person name="Velansky P.V."/>
            <person name="Svetashev V.I."/>
            <person name="Isaeva M.P."/>
        </authorList>
    </citation>
    <scope>NUCLEOTIDE SEQUENCE [LARGE SCALE GENOMIC DNA]</scope>
    <source>
        <strain evidence="3 4">KMM 3653</strain>
    </source>
</reference>
<dbReference type="RefSeq" id="WP_327793054.1">
    <property type="nucleotide sequence ID" value="NZ_JADQAZ010000001.1"/>
</dbReference>
<keyword evidence="4" id="KW-1185">Reference proteome</keyword>
<evidence type="ECO:0000256" key="1">
    <source>
        <dbReference type="ARBA" id="ARBA00022842"/>
    </source>
</evidence>
<dbReference type="PANTHER" id="PTHR43777">
    <property type="entry name" value="MOLYBDENUM COFACTOR CYTIDYLYLTRANSFERASE"/>
    <property type="match status" value="1"/>
</dbReference>
<dbReference type="InterPro" id="IPR025877">
    <property type="entry name" value="MobA-like_NTP_Trfase"/>
</dbReference>
<sequence length="212" mass="21923">MTEASLPATAFRKPAILVLGAGLSRRMAGADKLMEEVQGTPLIRRACESALATGHSCFVTLPPPPHPRWEALTGLDVHRVTVADPALGMGASLAAGVRALSGHAGAVLIHLADMPEIGPEQMQSLLAARAPENPGQIIRGASEGGQAGHPVLFGAAHFEALSRLNGDRGAQAILANAPQVDILPLQGEAALTDLDTPQAWADWRAANPQGIS</sequence>
<evidence type="ECO:0000259" key="2">
    <source>
        <dbReference type="Pfam" id="PF12804"/>
    </source>
</evidence>
<dbReference type="GO" id="GO:0016779">
    <property type="term" value="F:nucleotidyltransferase activity"/>
    <property type="evidence" value="ECO:0007669"/>
    <property type="project" value="UniProtKB-ARBA"/>
</dbReference>
<name>A0AAP2CNI7_9RHOB</name>
<dbReference type="AlphaFoldDB" id="A0AAP2CNI7"/>
<dbReference type="InterPro" id="IPR029044">
    <property type="entry name" value="Nucleotide-diphossugar_trans"/>
</dbReference>
<dbReference type="Proteomes" id="UP001315686">
    <property type="component" value="Unassembled WGS sequence"/>
</dbReference>
<dbReference type="PANTHER" id="PTHR43777:SF1">
    <property type="entry name" value="MOLYBDENUM COFACTOR CYTIDYLYLTRANSFERASE"/>
    <property type="match status" value="1"/>
</dbReference>
<organism evidence="3 4">
    <name type="scientific">Harenicola maris</name>
    <dbReference type="NCBI Taxonomy" id="2841044"/>
    <lineage>
        <taxon>Bacteria</taxon>
        <taxon>Pseudomonadati</taxon>
        <taxon>Pseudomonadota</taxon>
        <taxon>Alphaproteobacteria</taxon>
        <taxon>Rhodobacterales</taxon>
        <taxon>Paracoccaceae</taxon>
        <taxon>Harenicola</taxon>
    </lineage>
</organism>
<dbReference type="Pfam" id="PF12804">
    <property type="entry name" value="NTP_transf_3"/>
    <property type="match status" value="1"/>
</dbReference>
<accession>A0AAP2CNI7</accession>
<keyword evidence="1" id="KW-0460">Magnesium</keyword>
<protein>
    <submittedName>
        <fullName evidence="3">Nucleotidyltransferase family protein</fullName>
    </submittedName>
</protein>
<feature type="domain" description="MobA-like NTP transferase" evidence="2">
    <location>
        <begin position="17"/>
        <end position="177"/>
    </location>
</feature>
<evidence type="ECO:0000313" key="4">
    <source>
        <dbReference type="Proteomes" id="UP001315686"/>
    </source>
</evidence>
<proteinExistence type="predicted"/>
<dbReference type="CDD" id="cd04182">
    <property type="entry name" value="GT_2_like_f"/>
    <property type="match status" value="1"/>
</dbReference>
<dbReference type="EMBL" id="JADQAZ010000001">
    <property type="protein sequence ID" value="MBT0956865.1"/>
    <property type="molecule type" value="Genomic_DNA"/>
</dbReference>
<dbReference type="Gene3D" id="3.90.550.10">
    <property type="entry name" value="Spore Coat Polysaccharide Biosynthesis Protein SpsA, Chain A"/>
    <property type="match status" value="1"/>
</dbReference>